<dbReference type="AlphaFoldDB" id="A0A1Y1RWK5"/>
<organism evidence="2 3">
    <name type="scientific">Marispirochaeta aestuarii</name>
    <dbReference type="NCBI Taxonomy" id="1963862"/>
    <lineage>
        <taxon>Bacteria</taxon>
        <taxon>Pseudomonadati</taxon>
        <taxon>Spirochaetota</taxon>
        <taxon>Spirochaetia</taxon>
        <taxon>Spirochaetales</taxon>
        <taxon>Spirochaetaceae</taxon>
        <taxon>Marispirochaeta</taxon>
    </lineage>
</organism>
<reference evidence="2 3" key="1">
    <citation type="submission" date="2017-03" db="EMBL/GenBank/DDBJ databases">
        <title>Draft Genome sequence of Marispirochaeta sp. strain JC444.</title>
        <authorList>
            <person name="Shivani Y."/>
            <person name="Subhash Y."/>
            <person name="Sasikala C."/>
            <person name="Ramana C."/>
        </authorList>
    </citation>
    <scope>NUCLEOTIDE SEQUENCE [LARGE SCALE GENOMIC DNA]</scope>
    <source>
        <strain evidence="2 3">JC444</strain>
    </source>
</reference>
<dbReference type="CDD" id="cd00077">
    <property type="entry name" value="HDc"/>
    <property type="match status" value="1"/>
</dbReference>
<sequence>MDDGPDSISRLYNSRNIQVWIRFLEKRYPDVSIGRILDYAGMKSYEVNDDGHWFTQSQIDRFYEKTVQLTRNLTIAREAGRFATAVETKSMIRRYMLGFLGPQQAYAMLDRSSALITRSSTFKVRKIDSNSVEIVVTPLPGVMEKPYQCENRTGIIESIALAFTHHLPKIDHRECIFRGDKSCRYLIRWEANSLVPLRMLRNSFAAAAILLGAGSLPLLSFSNWLIFSLSLLSSNLLLSFLAKNRENHHMMKTLDELRQSTEELALQTRINYNNTTVSHEVGEAISKYTNIDEVLSNVAQIFEKLLNYDRGVIMLSNEDGSRLEFRAGFGYSREHLALLKDTMFHLDKKGSRGVFVLSYRERRSFLVNDLNEIEKDLSARSLAFARSTGTRSFICCPIVCEEESLGILAVDNVQSKQPLLSSDLNMLRGIASVIGMSIKNARLIESREEQFKSIIKVLATSIDARDNLTAGHSEKVTEYALGISRELGLSKDFQEMIRIAALLHDYGKIGVPDSILKKQGELSPVEYAEIKTHAAKTHAILSQIAFDGIYTQVPKIASSHHERLDGKGYPNGLKGNEIPLGARIIAVADFYDAITSQRHYRQPMLADDALELLMREADHHLDRRVIIAFFLYLQKNDLVQHVPDFIERLA</sequence>
<evidence type="ECO:0000313" key="2">
    <source>
        <dbReference type="EMBL" id="ORC34596.1"/>
    </source>
</evidence>
<name>A0A1Y1RWK5_9SPIO</name>
<dbReference type="SUPFAM" id="SSF55781">
    <property type="entry name" value="GAF domain-like"/>
    <property type="match status" value="1"/>
</dbReference>
<dbReference type="SUPFAM" id="SSF109604">
    <property type="entry name" value="HD-domain/PDEase-like"/>
    <property type="match status" value="1"/>
</dbReference>
<dbReference type="Pfam" id="PF13487">
    <property type="entry name" value="HD_5"/>
    <property type="match status" value="1"/>
</dbReference>
<dbReference type="PANTHER" id="PTHR43155:SF2">
    <property type="entry name" value="CYCLIC DI-GMP PHOSPHODIESTERASE PA4108"/>
    <property type="match status" value="1"/>
</dbReference>
<keyword evidence="3" id="KW-1185">Reference proteome</keyword>
<dbReference type="RefSeq" id="WP_083051009.1">
    <property type="nucleotide sequence ID" value="NZ_CAXXQO010000003.1"/>
</dbReference>
<accession>A0A1Y1RWK5</accession>
<feature type="domain" description="HD-GYP" evidence="1">
    <location>
        <begin position="447"/>
        <end position="645"/>
    </location>
</feature>
<dbReference type="PROSITE" id="PS51832">
    <property type="entry name" value="HD_GYP"/>
    <property type="match status" value="1"/>
</dbReference>
<dbReference type="STRING" id="1963862.B4O97_11620"/>
<dbReference type="Gene3D" id="3.30.450.40">
    <property type="match status" value="1"/>
</dbReference>
<dbReference type="Proteomes" id="UP000192343">
    <property type="component" value="Unassembled WGS sequence"/>
</dbReference>
<dbReference type="InterPro" id="IPR003018">
    <property type="entry name" value="GAF"/>
</dbReference>
<dbReference type="InterPro" id="IPR037522">
    <property type="entry name" value="HD_GYP_dom"/>
</dbReference>
<gene>
    <name evidence="2" type="ORF">B4O97_11620</name>
</gene>
<evidence type="ECO:0000313" key="3">
    <source>
        <dbReference type="Proteomes" id="UP000192343"/>
    </source>
</evidence>
<evidence type="ECO:0000259" key="1">
    <source>
        <dbReference type="PROSITE" id="PS51832"/>
    </source>
</evidence>
<dbReference type="GO" id="GO:0016787">
    <property type="term" value="F:hydrolase activity"/>
    <property type="evidence" value="ECO:0007669"/>
    <property type="project" value="UniProtKB-KW"/>
</dbReference>
<dbReference type="InterPro" id="IPR029016">
    <property type="entry name" value="GAF-like_dom_sf"/>
</dbReference>
<keyword evidence="2" id="KW-0378">Hydrolase</keyword>
<dbReference type="Pfam" id="PF01590">
    <property type="entry name" value="GAF"/>
    <property type="match status" value="1"/>
</dbReference>
<dbReference type="SMART" id="SM00065">
    <property type="entry name" value="GAF"/>
    <property type="match status" value="1"/>
</dbReference>
<dbReference type="InterPro" id="IPR003607">
    <property type="entry name" value="HD/PDEase_dom"/>
</dbReference>
<dbReference type="EMBL" id="MWQY01000012">
    <property type="protein sequence ID" value="ORC34596.1"/>
    <property type="molecule type" value="Genomic_DNA"/>
</dbReference>
<protein>
    <submittedName>
        <fullName evidence="2">Phosphohydrolase</fullName>
    </submittedName>
</protein>
<dbReference type="PANTHER" id="PTHR43155">
    <property type="entry name" value="CYCLIC DI-GMP PHOSPHODIESTERASE PA4108-RELATED"/>
    <property type="match status" value="1"/>
</dbReference>
<dbReference type="SMART" id="SM00471">
    <property type="entry name" value="HDc"/>
    <property type="match status" value="1"/>
</dbReference>
<proteinExistence type="predicted"/>
<comment type="caution">
    <text evidence="2">The sequence shown here is derived from an EMBL/GenBank/DDBJ whole genome shotgun (WGS) entry which is preliminary data.</text>
</comment>
<dbReference type="Gene3D" id="1.10.3210.10">
    <property type="entry name" value="Hypothetical protein af1432"/>
    <property type="match status" value="1"/>
</dbReference>